<dbReference type="RefSeq" id="XP_017780624.1">
    <property type="nucleotide sequence ID" value="XM_017925135.1"/>
</dbReference>
<dbReference type="GeneID" id="108565594"/>
<organism evidence="1 2">
    <name type="scientific">Nicrophorus vespilloides</name>
    <name type="common">Boreal carrion beetle</name>
    <dbReference type="NCBI Taxonomy" id="110193"/>
    <lineage>
        <taxon>Eukaryota</taxon>
        <taxon>Metazoa</taxon>
        <taxon>Ecdysozoa</taxon>
        <taxon>Arthropoda</taxon>
        <taxon>Hexapoda</taxon>
        <taxon>Insecta</taxon>
        <taxon>Pterygota</taxon>
        <taxon>Neoptera</taxon>
        <taxon>Endopterygota</taxon>
        <taxon>Coleoptera</taxon>
        <taxon>Polyphaga</taxon>
        <taxon>Staphyliniformia</taxon>
        <taxon>Silphidae</taxon>
        <taxon>Nicrophorinae</taxon>
        <taxon>Nicrophorus</taxon>
    </lineage>
</organism>
<dbReference type="Gene3D" id="2.60.40.10">
    <property type="entry name" value="Immunoglobulins"/>
    <property type="match status" value="3"/>
</dbReference>
<accession>A0ABM1N1C4</accession>
<name>A0ABM1N1C4_NICVS</name>
<protein>
    <submittedName>
        <fullName evidence="2">Uncharacterized protein LOC108565594</fullName>
    </submittedName>
</protein>
<evidence type="ECO:0000313" key="2">
    <source>
        <dbReference type="RefSeq" id="XP_017780624.1"/>
    </source>
</evidence>
<proteinExistence type="predicted"/>
<dbReference type="PANTHER" id="PTHR46348:SF1">
    <property type="entry name" value="DELETED IN LUNG AND ESOPHAGEAL CANCER PROTEIN 1"/>
    <property type="match status" value="1"/>
</dbReference>
<keyword evidence="1" id="KW-1185">Reference proteome</keyword>
<dbReference type="InterPro" id="IPR013783">
    <property type="entry name" value="Ig-like_fold"/>
</dbReference>
<dbReference type="InterPro" id="IPR033304">
    <property type="entry name" value="DLEC1"/>
</dbReference>
<gene>
    <name evidence="2" type="primary">LOC108565594</name>
</gene>
<evidence type="ECO:0000313" key="1">
    <source>
        <dbReference type="Proteomes" id="UP000695000"/>
    </source>
</evidence>
<reference evidence="2" key="1">
    <citation type="submission" date="2025-08" db="UniProtKB">
        <authorList>
            <consortium name="RefSeq"/>
        </authorList>
    </citation>
    <scope>IDENTIFICATION</scope>
    <source>
        <tissue evidence="2">Whole Larva</tissue>
    </source>
</reference>
<sequence>MTLVVNDLYRKEIKIIAKVERPELTLLEKHLDFGKLELGLVYSKTFIVENKNAVIVDWEIWETFMKNGGFTKSSNSMVFDNLDDGNIEVEYIVRATEVGEFSSTLQLITKYKDESVINGVCTVSYIVDDLTIYLHTQMSECSILCPGELLYANKTSVYTLCLHNVSQIDANFLFGEIYGDKSDLVCAKVFPTTGFVPAKTFKRVNLELTPLEVCVFESLYLPCEIITYNPSIKGKYVEKKPLVLVILCVVEDVNVQLIIPGMEKPVYWPPQMNYDLEYRIEPEKCVNESKSSSEVEEAKVFSKTDFAEESVINDITEYLHNLIQGIGEEEVEPIKREDTISTSSFSALSSDSLREYFDEDIFIHENHMEFKGVPLRAPIKKTIAIQNMTPVEGFLEVDVANFKPVLLTTRSIHNILVDLNVKKDDHWESILGNNGVLIKLELGKQHLDPYEGTFLDVWVYANTWGIYADEIQFQVNNIAPLLITVLIEVVGLPLEFPIAKNSLNKHAKFRFGVVPYNSKSVKRKVYVRNTSRVPVSVVWHVFMKTLDCRDKPITLLFDIYHPNMKRLLDADVESTGNLILTHRKLCGFSNYDIFNITPRETFIDVGQTIAIDIVFNSDSYVTQIGRTDIEANLVGYIHVANIFKKRDHMFMRKTGSQMHPLRLKLYASLDTPKLNLDTISDLSFAIHASIEVDKESISASKVLIFKNHNNFPMEVSFSIGDPFKIQEIQYLDNFIADVKSPITILPESCVYLKVCFKLVLDQLYNMANLIYNLARHDEYQVYSVNFGTCSYKYFNELKIMQKGAMKQIIPAELEIYFPLIEIPTLLDFGIVFIGNSRKMTLTIKNYTNCRVPFEIISDGEFIVTQTSGVLGSCMNDEPFIYDIYVICIPCEYKLYEAEMTVKTNVDFCQYSTKLRAIGSHNEKQFKLNTC</sequence>
<dbReference type="Proteomes" id="UP000695000">
    <property type="component" value="Unplaced"/>
</dbReference>
<dbReference type="PANTHER" id="PTHR46348">
    <property type="entry name" value="DELETED IN LUNG AND ESOPHAGEAL CANCER PROTEIN 1"/>
    <property type="match status" value="1"/>
</dbReference>